<protein>
    <submittedName>
        <fullName evidence="4">CBS domain protein</fullName>
    </submittedName>
</protein>
<dbReference type="SMART" id="SM00116">
    <property type="entry name" value="CBS"/>
    <property type="match status" value="2"/>
</dbReference>
<evidence type="ECO:0000313" key="4">
    <source>
        <dbReference type="EMBL" id="ABC25238.1"/>
    </source>
</evidence>
<dbReference type="PANTHER" id="PTHR43080">
    <property type="entry name" value="CBS DOMAIN-CONTAINING PROTEIN CBSX3, MITOCHONDRIAL"/>
    <property type="match status" value="1"/>
</dbReference>
<feature type="domain" description="CBS" evidence="3">
    <location>
        <begin position="79"/>
        <end position="135"/>
    </location>
</feature>
<sequence length="137" mass="15317">MLQSVKVTDYMTRQLITFYADTPLFKAIKVFSEHPVSGAPVVDEAGYLVGVMSEVDCLRGILNKTYHKEEVGGTVGEFMTTKVDTVDGNTDIIAVAEQFIQRGRRRIPVVEEGKLIGQVSRKDILRAVHDFICKECH</sequence>
<dbReference type="EMBL" id="DQ295237">
    <property type="protein sequence ID" value="ABC25238.1"/>
    <property type="molecule type" value="Genomic_DNA"/>
</dbReference>
<dbReference type="PANTHER" id="PTHR43080:SF26">
    <property type="entry name" value="REGULATORY PROTEIN"/>
    <property type="match status" value="1"/>
</dbReference>
<feature type="domain" description="CBS" evidence="3">
    <location>
        <begin position="11"/>
        <end position="69"/>
    </location>
</feature>
<accession>Q2PYI9</accession>
<evidence type="ECO:0000259" key="3">
    <source>
        <dbReference type="PROSITE" id="PS51371"/>
    </source>
</evidence>
<dbReference type="AlphaFoldDB" id="Q2PYI9"/>
<organism evidence="4">
    <name type="scientific">uncultured marine bacterium Ant4D3</name>
    <dbReference type="NCBI Taxonomy" id="360423"/>
    <lineage>
        <taxon>Bacteria</taxon>
        <taxon>environmental samples</taxon>
    </lineage>
</organism>
<reference evidence="4" key="1">
    <citation type="journal article" date="2006" name="Appl. Environ. Microbiol.">
        <title>Comparative genomics of DNA fragments from six Antarctic marine planktonic bacteria.</title>
        <authorList>
            <person name="Grzymski J.J."/>
            <person name="Carter B.J."/>
            <person name="DeLong E.F."/>
            <person name="Feldman R.A."/>
            <person name="Ghadiri A."/>
            <person name="Murray A.E."/>
        </authorList>
    </citation>
    <scope>NUCLEOTIDE SEQUENCE</scope>
</reference>
<evidence type="ECO:0000256" key="1">
    <source>
        <dbReference type="ARBA" id="ARBA00023122"/>
    </source>
</evidence>
<dbReference type="PROSITE" id="PS51371">
    <property type="entry name" value="CBS"/>
    <property type="match status" value="2"/>
</dbReference>
<dbReference type="InterPro" id="IPR046342">
    <property type="entry name" value="CBS_dom_sf"/>
</dbReference>
<dbReference type="InterPro" id="IPR051257">
    <property type="entry name" value="Diverse_CBS-Domain"/>
</dbReference>
<proteinExistence type="predicted"/>
<dbReference type="SUPFAM" id="SSF54631">
    <property type="entry name" value="CBS-domain pair"/>
    <property type="match status" value="1"/>
</dbReference>
<dbReference type="CDD" id="cd04629">
    <property type="entry name" value="CBS_pair_bac"/>
    <property type="match status" value="1"/>
</dbReference>
<keyword evidence="1 2" id="KW-0129">CBS domain</keyword>
<evidence type="ECO:0000256" key="2">
    <source>
        <dbReference type="PROSITE-ProRule" id="PRU00703"/>
    </source>
</evidence>
<dbReference type="InterPro" id="IPR044729">
    <property type="entry name" value="CBS_bac"/>
</dbReference>
<name>Q2PYI9_9BACT</name>
<dbReference type="InterPro" id="IPR000644">
    <property type="entry name" value="CBS_dom"/>
</dbReference>
<dbReference type="Pfam" id="PF00571">
    <property type="entry name" value="CBS"/>
    <property type="match status" value="2"/>
</dbReference>
<dbReference type="Gene3D" id="3.10.580.10">
    <property type="entry name" value="CBS-domain"/>
    <property type="match status" value="1"/>
</dbReference>